<dbReference type="PRINTS" id="PR00723">
    <property type="entry name" value="SUBTILISIN"/>
</dbReference>
<evidence type="ECO:0000259" key="6">
    <source>
        <dbReference type="Pfam" id="PF00082"/>
    </source>
</evidence>
<protein>
    <submittedName>
        <fullName evidence="7">Subtilisin family serine protease</fullName>
    </submittedName>
</protein>
<comment type="caution">
    <text evidence="7">The sequence shown here is derived from an EMBL/GenBank/DDBJ whole genome shotgun (WGS) entry which is preliminary data.</text>
</comment>
<keyword evidence="8" id="KW-1185">Reference proteome</keyword>
<dbReference type="GO" id="GO:0006508">
    <property type="term" value="P:proteolysis"/>
    <property type="evidence" value="ECO:0007669"/>
    <property type="project" value="UniProtKB-KW"/>
</dbReference>
<evidence type="ECO:0000256" key="4">
    <source>
        <dbReference type="ARBA" id="ARBA00022825"/>
    </source>
</evidence>
<gene>
    <name evidence="7" type="ORF">J2Z43_001315</name>
</gene>
<reference evidence="7 8" key="1">
    <citation type="submission" date="2021-03" db="EMBL/GenBank/DDBJ databases">
        <title>Genomic Encyclopedia of Type Strains, Phase IV (KMG-IV): sequencing the most valuable type-strain genomes for metagenomic binning, comparative biology and taxonomic classification.</title>
        <authorList>
            <person name="Goeker M."/>
        </authorList>
    </citation>
    <scope>NUCLEOTIDE SEQUENCE [LARGE SCALE GENOMIC DNA]</scope>
    <source>
        <strain evidence="7 8">DSM 1289</strain>
    </source>
</reference>
<name>A0ABS4EAF2_9FIRM</name>
<accession>A0ABS4EAF2</accession>
<dbReference type="Gene3D" id="3.40.50.200">
    <property type="entry name" value="Peptidase S8/S53 domain"/>
    <property type="match status" value="1"/>
</dbReference>
<dbReference type="InterPro" id="IPR023827">
    <property type="entry name" value="Peptidase_S8_Asp-AS"/>
</dbReference>
<dbReference type="SUPFAM" id="SSF52743">
    <property type="entry name" value="Subtilisin-like"/>
    <property type="match status" value="1"/>
</dbReference>
<dbReference type="PANTHER" id="PTHR43806">
    <property type="entry name" value="PEPTIDASE S8"/>
    <property type="match status" value="1"/>
</dbReference>
<sequence>MEKSYYIVYQGDLASAFRARGLNKFIILNDRLAVIYTPEDFKSQTLNDIYEVSWYSETIPMSSMIEISDDHALGDSAREVSGVNYLYNNVYNDITGDGVLIAIIDSGVDYLHPDLIRNDGSSKIISLWDQEGIINPPPEGYLFGSEFTKDELNAAIARNDGSLSRDDVGTGTMAAGITVGEGRVNSNNKGISEGAELIVVKLRTYPGRYYVEKQNYTATDFLAAFSYVINVAIKEEKSLIINLTLGLRSSFGLVSLLNTFNELQYPGIVVVSGAGDQRNTYIHYAGKFSNQSDVNDITIKFGEGENLDIYLEGGDLDRVNATVISPGGEVSYTAYYAPDYYEYIGKFNLENTTYVVRYFYPWISSGSELLEINLRNMKPGAWTLRVRPDIYQSGEYHVYLPNKNLLDIGDGFIDSDSFSTTTLYGSGANTITVGAYDSRYDGIWIGSSKGPVKIAGVKPDIVAPGVNIISTYGNDSYKVGTGTGVSSSVVSGMLALIMEYIRKQSKMPKMLLLPEILSTYLKLGATRKNDLYKYPNSSLGYGVVDFKTTIQKISDNL</sequence>
<evidence type="ECO:0000313" key="8">
    <source>
        <dbReference type="Proteomes" id="UP000767291"/>
    </source>
</evidence>
<comment type="caution">
    <text evidence="5">Lacks conserved residue(s) required for the propagation of feature annotation.</text>
</comment>
<evidence type="ECO:0000256" key="5">
    <source>
        <dbReference type="PROSITE-ProRule" id="PRU01240"/>
    </source>
</evidence>
<dbReference type="InterPro" id="IPR034045">
    <property type="entry name" value="Pep_S8_CspA-like"/>
</dbReference>
<evidence type="ECO:0000256" key="2">
    <source>
        <dbReference type="ARBA" id="ARBA00022670"/>
    </source>
</evidence>
<evidence type="ECO:0000256" key="3">
    <source>
        <dbReference type="ARBA" id="ARBA00022801"/>
    </source>
</evidence>
<dbReference type="RefSeq" id="WP_209456428.1">
    <property type="nucleotide sequence ID" value="NZ_BAAACS010000002.1"/>
</dbReference>
<dbReference type="Gene3D" id="2.60.120.1290">
    <property type="match status" value="1"/>
</dbReference>
<dbReference type="InterPro" id="IPR036852">
    <property type="entry name" value="Peptidase_S8/S53_dom_sf"/>
</dbReference>
<organism evidence="7 8">
    <name type="scientific">Metaclostridioides mangenotii</name>
    <dbReference type="NCBI Taxonomy" id="1540"/>
    <lineage>
        <taxon>Bacteria</taxon>
        <taxon>Bacillati</taxon>
        <taxon>Bacillota</taxon>
        <taxon>Clostridia</taxon>
        <taxon>Peptostreptococcales</taxon>
        <taxon>Peptostreptococcaceae</taxon>
        <taxon>Metaclostridioides</taxon>
    </lineage>
</organism>
<evidence type="ECO:0000256" key="1">
    <source>
        <dbReference type="ARBA" id="ARBA00011073"/>
    </source>
</evidence>
<dbReference type="Proteomes" id="UP000767291">
    <property type="component" value="Unassembled WGS sequence"/>
</dbReference>
<keyword evidence="4" id="KW-0720">Serine protease</keyword>
<comment type="similarity">
    <text evidence="1 5">Belongs to the peptidase S8 family.</text>
</comment>
<dbReference type="EMBL" id="JAGGJX010000002">
    <property type="protein sequence ID" value="MBP1854922.1"/>
    <property type="molecule type" value="Genomic_DNA"/>
</dbReference>
<dbReference type="PROSITE" id="PS51892">
    <property type="entry name" value="SUBTILASE"/>
    <property type="match status" value="1"/>
</dbReference>
<dbReference type="PROSITE" id="PS00136">
    <property type="entry name" value="SUBTILASE_ASP"/>
    <property type="match status" value="1"/>
</dbReference>
<dbReference type="NCBIfam" id="NF040808">
    <property type="entry name" value="CspC_non_triad"/>
    <property type="match status" value="1"/>
</dbReference>
<proteinExistence type="inferred from homology"/>
<evidence type="ECO:0000313" key="7">
    <source>
        <dbReference type="EMBL" id="MBP1854922.1"/>
    </source>
</evidence>
<keyword evidence="3" id="KW-0378">Hydrolase</keyword>
<dbReference type="Pfam" id="PF00082">
    <property type="entry name" value="Peptidase_S8"/>
    <property type="match status" value="2"/>
</dbReference>
<dbReference type="InterPro" id="IPR000209">
    <property type="entry name" value="Peptidase_S8/S53_dom"/>
</dbReference>
<keyword evidence="2 7" id="KW-0645">Protease</keyword>
<dbReference type="GO" id="GO:0008233">
    <property type="term" value="F:peptidase activity"/>
    <property type="evidence" value="ECO:0007669"/>
    <property type="project" value="UniProtKB-KW"/>
</dbReference>
<feature type="domain" description="Peptidase S8/S53" evidence="6">
    <location>
        <begin position="426"/>
        <end position="542"/>
    </location>
</feature>
<dbReference type="PANTHER" id="PTHR43806:SF11">
    <property type="entry name" value="CEREVISIN-RELATED"/>
    <property type="match status" value="1"/>
</dbReference>
<dbReference type="InterPro" id="IPR050131">
    <property type="entry name" value="Peptidase_S8_subtilisin-like"/>
</dbReference>
<dbReference type="InterPro" id="IPR015500">
    <property type="entry name" value="Peptidase_S8_subtilisin-rel"/>
</dbReference>
<dbReference type="CDD" id="cd07478">
    <property type="entry name" value="Peptidases_S8_CspA-like"/>
    <property type="match status" value="1"/>
</dbReference>
<feature type="domain" description="Peptidase S8/S53" evidence="6">
    <location>
        <begin position="96"/>
        <end position="290"/>
    </location>
</feature>